<evidence type="ECO:0000313" key="8">
    <source>
        <dbReference type="Proteomes" id="UP000605259"/>
    </source>
</evidence>
<comment type="subcellular location">
    <subcellularLocation>
        <location evidence="1">Cell membrane</location>
        <topology evidence="1">Multi-pass membrane protein</topology>
    </subcellularLocation>
</comment>
<evidence type="ECO:0000256" key="5">
    <source>
        <dbReference type="ARBA" id="ARBA00023136"/>
    </source>
</evidence>
<dbReference type="PANTHER" id="PTHR33545:SF10">
    <property type="entry name" value="UPF0750 MEMBRANE PROTEIN YPJC"/>
    <property type="match status" value="1"/>
</dbReference>
<sequence>MKKIRCQEIGMILLGSFILATTLYHIHFQNHLVEGGFIGIALILKNLFGISPSISTILMDIPIILAAAKLLGMRMVVNTFIGAASFSVFYSLMENYSPFTIDLTNYLWAAAILGGVLAGIGLGLILRFGGATGGDDIISILLSKYTKLTIGQVFFVFDAVIIALSLYYLTWTEVAFTILAIAICSKVMDYMYYSSEEKETEATVVSLPKTKQQQHVAS</sequence>
<keyword evidence="4 6" id="KW-1133">Transmembrane helix</keyword>
<dbReference type="GO" id="GO:0005886">
    <property type="term" value="C:plasma membrane"/>
    <property type="evidence" value="ECO:0007669"/>
    <property type="project" value="UniProtKB-SubCell"/>
</dbReference>
<dbReference type="InterPro" id="IPR003740">
    <property type="entry name" value="YitT"/>
</dbReference>
<gene>
    <name evidence="7" type="ORF">GCM10007140_21500</name>
</gene>
<dbReference type="InterPro" id="IPR051461">
    <property type="entry name" value="UPF0750_membrane"/>
</dbReference>
<evidence type="ECO:0000256" key="4">
    <source>
        <dbReference type="ARBA" id="ARBA00022989"/>
    </source>
</evidence>
<dbReference type="PANTHER" id="PTHR33545">
    <property type="entry name" value="UPF0750 MEMBRANE PROTEIN YITT-RELATED"/>
    <property type="match status" value="1"/>
</dbReference>
<evidence type="ECO:0000256" key="2">
    <source>
        <dbReference type="ARBA" id="ARBA00022475"/>
    </source>
</evidence>
<keyword evidence="2" id="KW-1003">Cell membrane</keyword>
<protein>
    <submittedName>
        <fullName evidence="7">Membrane protein</fullName>
    </submittedName>
</protein>
<reference evidence="7" key="1">
    <citation type="journal article" date="2014" name="Int. J. Syst. Evol. Microbiol.">
        <title>Complete genome sequence of Corynebacterium casei LMG S-19264T (=DSM 44701T), isolated from a smear-ripened cheese.</title>
        <authorList>
            <consortium name="US DOE Joint Genome Institute (JGI-PGF)"/>
            <person name="Walter F."/>
            <person name="Albersmeier A."/>
            <person name="Kalinowski J."/>
            <person name="Ruckert C."/>
        </authorList>
    </citation>
    <scope>NUCLEOTIDE SEQUENCE</scope>
    <source>
        <strain evidence="7">CGMCC 1.12698</strain>
    </source>
</reference>
<dbReference type="Proteomes" id="UP000605259">
    <property type="component" value="Unassembled WGS sequence"/>
</dbReference>
<dbReference type="Pfam" id="PF02588">
    <property type="entry name" value="YitT_membrane"/>
    <property type="match status" value="1"/>
</dbReference>
<feature type="transmembrane region" description="Helical" evidence="6">
    <location>
        <begin position="105"/>
        <end position="128"/>
    </location>
</feature>
<accession>A0A917AS84</accession>
<reference evidence="7" key="2">
    <citation type="submission" date="2020-09" db="EMBL/GenBank/DDBJ databases">
        <authorList>
            <person name="Sun Q."/>
            <person name="Zhou Y."/>
        </authorList>
    </citation>
    <scope>NUCLEOTIDE SEQUENCE</scope>
    <source>
        <strain evidence="7">CGMCC 1.12698</strain>
    </source>
</reference>
<keyword evidence="5 6" id="KW-0472">Membrane</keyword>
<feature type="transmembrane region" description="Helical" evidence="6">
    <location>
        <begin position="148"/>
        <end position="168"/>
    </location>
</feature>
<proteinExistence type="predicted"/>
<dbReference type="EMBL" id="BMFK01000001">
    <property type="protein sequence ID" value="GGE71290.1"/>
    <property type="molecule type" value="Genomic_DNA"/>
</dbReference>
<feature type="transmembrane region" description="Helical" evidence="6">
    <location>
        <begin position="75"/>
        <end position="93"/>
    </location>
</feature>
<evidence type="ECO:0000256" key="6">
    <source>
        <dbReference type="SAM" id="Phobius"/>
    </source>
</evidence>
<name>A0A917AS84_9BACI</name>
<feature type="transmembrane region" description="Helical" evidence="6">
    <location>
        <begin position="47"/>
        <end position="68"/>
    </location>
</feature>
<feature type="transmembrane region" description="Helical" evidence="6">
    <location>
        <begin position="9"/>
        <end position="27"/>
    </location>
</feature>
<comment type="caution">
    <text evidence="7">The sequence shown here is derived from an EMBL/GenBank/DDBJ whole genome shotgun (WGS) entry which is preliminary data.</text>
</comment>
<evidence type="ECO:0000256" key="1">
    <source>
        <dbReference type="ARBA" id="ARBA00004651"/>
    </source>
</evidence>
<dbReference type="AlphaFoldDB" id="A0A917AS84"/>
<keyword evidence="3 6" id="KW-0812">Transmembrane</keyword>
<organism evidence="7 8">
    <name type="scientific">Priestia taiwanensis</name>
    <dbReference type="NCBI Taxonomy" id="1347902"/>
    <lineage>
        <taxon>Bacteria</taxon>
        <taxon>Bacillati</taxon>
        <taxon>Bacillota</taxon>
        <taxon>Bacilli</taxon>
        <taxon>Bacillales</taxon>
        <taxon>Bacillaceae</taxon>
        <taxon>Priestia</taxon>
    </lineage>
</organism>
<evidence type="ECO:0000256" key="3">
    <source>
        <dbReference type="ARBA" id="ARBA00022692"/>
    </source>
</evidence>
<keyword evidence="8" id="KW-1185">Reference proteome</keyword>
<evidence type="ECO:0000313" key="7">
    <source>
        <dbReference type="EMBL" id="GGE71290.1"/>
    </source>
</evidence>